<comment type="caution">
    <text evidence="2">The sequence shown here is derived from an EMBL/GenBank/DDBJ whole genome shotgun (WGS) entry which is preliminary data.</text>
</comment>
<feature type="domain" description="DUF4097" evidence="1">
    <location>
        <begin position="130"/>
        <end position="237"/>
    </location>
</feature>
<dbReference type="Proteomes" id="UP000546126">
    <property type="component" value="Unassembled WGS sequence"/>
</dbReference>
<evidence type="ECO:0000313" key="2">
    <source>
        <dbReference type="EMBL" id="NUW45082.1"/>
    </source>
</evidence>
<keyword evidence="3" id="KW-1185">Reference proteome</keyword>
<evidence type="ECO:0000259" key="1">
    <source>
        <dbReference type="Pfam" id="PF13349"/>
    </source>
</evidence>
<dbReference type="Pfam" id="PF13349">
    <property type="entry name" value="DUF4097"/>
    <property type="match status" value="1"/>
</dbReference>
<accession>A0A7Y6IVC5</accession>
<protein>
    <submittedName>
        <fullName evidence="2">DUF4097 family beta strand repeat protein</fullName>
    </submittedName>
</protein>
<dbReference type="RefSeq" id="WP_175604575.1">
    <property type="nucleotide sequence ID" value="NZ_JABWGO010000011.1"/>
</dbReference>
<evidence type="ECO:0000313" key="3">
    <source>
        <dbReference type="Proteomes" id="UP000546126"/>
    </source>
</evidence>
<proteinExistence type="predicted"/>
<reference evidence="2 3" key="1">
    <citation type="submission" date="2020-06" db="EMBL/GenBank/DDBJ databases">
        <authorList>
            <person name="Chanama M."/>
        </authorList>
    </citation>
    <scope>NUCLEOTIDE SEQUENCE [LARGE SCALE GENOMIC DNA]</scope>
    <source>
        <strain evidence="2 3">TBRC6557</strain>
    </source>
</reference>
<dbReference type="AlphaFoldDB" id="A0A7Y6IVC5"/>
<dbReference type="EMBL" id="JABWGO010000011">
    <property type="protein sequence ID" value="NUW45082.1"/>
    <property type="molecule type" value="Genomic_DNA"/>
</dbReference>
<sequence>MRAIWLAAGTVFTSIVLVVATALLYNGFADADPPIEVSRGSFPFHGSQVRLVVEDGVSDVLIQSGEAGEVVVERQVRWLRRKPEVTEEWGSGTLRVSSDCQVRDRSDRSGPLPCEVGYSIAVPPETSLDTSTASTPLQLANIPGKLRVTSVSGDVHMDGVPGDLHVRSGSGDVEATALSGERADVEVGTGRVHLGFRQPPAEVRAVVRTSGTVSVEVPRRATYDVTATAPKVDVDVPRQIGAPRRITASVAEGVIDICCD</sequence>
<dbReference type="InterPro" id="IPR025164">
    <property type="entry name" value="Toastrack_DUF4097"/>
</dbReference>
<name>A0A7Y6IVC5_9ACTN</name>
<organism evidence="2 3">
    <name type="scientific">Nonomuraea rhodomycinica</name>
    <dbReference type="NCBI Taxonomy" id="1712872"/>
    <lineage>
        <taxon>Bacteria</taxon>
        <taxon>Bacillati</taxon>
        <taxon>Actinomycetota</taxon>
        <taxon>Actinomycetes</taxon>
        <taxon>Streptosporangiales</taxon>
        <taxon>Streptosporangiaceae</taxon>
        <taxon>Nonomuraea</taxon>
    </lineage>
</organism>
<gene>
    <name evidence="2" type="ORF">HT134_33920</name>
</gene>